<dbReference type="RefSeq" id="WP_016339043.1">
    <property type="nucleotide sequence ID" value="NC_021280.1"/>
</dbReference>
<evidence type="ECO:0000256" key="3">
    <source>
        <dbReference type="ARBA" id="ARBA00022723"/>
    </source>
</evidence>
<dbReference type="EMBL" id="CP005077">
    <property type="protein sequence ID" value="AGM25218.1"/>
    <property type="molecule type" value="Genomic_DNA"/>
</dbReference>
<dbReference type="InterPro" id="IPR008278">
    <property type="entry name" value="4-PPantetheinyl_Trfase_dom"/>
</dbReference>
<dbReference type="EC" id="2.7.8.7" evidence="8"/>
<evidence type="ECO:0000256" key="7">
    <source>
        <dbReference type="ARBA" id="ARBA00023160"/>
    </source>
</evidence>
<reference evidence="10 11" key="1">
    <citation type="journal article" date="2013" name="Genome Biol. Evol.">
        <title>Complete genomes of two dipteran-associated spiroplasmas provided insights into the origin, dynamics, and impacts of viral invasion in spiroplasma.</title>
        <authorList>
            <person name="Ku C."/>
            <person name="Lo W.S."/>
            <person name="Chen L.L."/>
            <person name="Kuo C.H."/>
        </authorList>
    </citation>
    <scope>NUCLEOTIDE SEQUENCE [LARGE SCALE GENOMIC DNA]</scope>
    <source>
        <strain evidence="10 11">DF-1</strain>
    </source>
</reference>
<keyword evidence="8" id="KW-0963">Cytoplasm</keyword>
<evidence type="ECO:0000256" key="4">
    <source>
        <dbReference type="ARBA" id="ARBA00022832"/>
    </source>
</evidence>
<dbReference type="GO" id="GO:0006633">
    <property type="term" value="P:fatty acid biosynthetic process"/>
    <property type="evidence" value="ECO:0007669"/>
    <property type="project" value="UniProtKB-UniRule"/>
</dbReference>
<dbReference type="GO" id="GO:0005737">
    <property type="term" value="C:cytoplasm"/>
    <property type="evidence" value="ECO:0007669"/>
    <property type="project" value="UniProtKB-SubCell"/>
</dbReference>
<feature type="binding site" evidence="8">
    <location>
        <position position="55"/>
    </location>
    <ligand>
        <name>Mg(2+)</name>
        <dbReference type="ChEBI" id="CHEBI:18420"/>
    </ligand>
</feature>
<dbReference type="HOGENOM" id="CLU_089696_1_1_14"/>
<keyword evidence="1 8" id="KW-0444">Lipid biosynthesis</keyword>
<sequence>MIKNVGIDIVKNNRIKPSPEFVKKLLSPVEYQYYSQINNLNRQIEYLAGRWAAKEAIFKAINSEKIVLNEISIILSNNKKIDVKGVQLEQNEQLNVSISHDQEYSVAVVILSENN</sequence>
<protein>
    <recommendedName>
        <fullName evidence="8">Holo-[acyl-carrier-protein] synthase</fullName>
        <shortName evidence="8">Holo-ACP synthase</shortName>
        <ecNumber evidence="8">2.7.8.7</ecNumber>
    </recommendedName>
    <alternativeName>
        <fullName evidence="8">4'-phosphopantetheinyl transferase AcpS</fullName>
    </alternativeName>
</protein>
<dbReference type="HAMAP" id="MF_00101">
    <property type="entry name" value="AcpS"/>
    <property type="match status" value="1"/>
</dbReference>
<dbReference type="InterPro" id="IPR004568">
    <property type="entry name" value="Ppantetheine-prot_Trfase_dom"/>
</dbReference>
<keyword evidence="4 8" id="KW-0276">Fatty acid metabolism</keyword>
<evidence type="ECO:0000256" key="8">
    <source>
        <dbReference type="HAMAP-Rule" id="MF_00101"/>
    </source>
</evidence>
<evidence type="ECO:0000256" key="6">
    <source>
        <dbReference type="ARBA" id="ARBA00023098"/>
    </source>
</evidence>
<evidence type="ECO:0000256" key="2">
    <source>
        <dbReference type="ARBA" id="ARBA00022679"/>
    </source>
</evidence>
<dbReference type="Pfam" id="PF01648">
    <property type="entry name" value="ACPS"/>
    <property type="match status" value="1"/>
</dbReference>
<organism evidence="10 11">
    <name type="scientific">Spiroplasma chrysopicola DF-1</name>
    <dbReference type="NCBI Taxonomy" id="1276227"/>
    <lineage>
        <taxon>Bacteria</taxon>
        <taxon>Bacillati</taxon>
        <taxon>Mycoplasmatota</taxon>
        <taxon>Mollicutes</taxon>
        <taxon>Entomoplasmatales</taxon>
        <taxon>Spiroplasmataceae</taxon>
        <taxon>Spiroplasma</taxon>
    </lineage>
</organism>
<comment type="similarity">
    <text evidence="8">Belongs to the P-Pant transferase superfamily. AcpS family.</text>
</comment>
<dbReference type="OrthoDB" id="389495at2"/>
<comment type="cofactor">
    <cofactor evidence="8">
        <name>Mg(2+)</name>
        <dbReference type="ChEBI" id="CHEBI:18420"/>
    </cofactor>
</comment>
<accession>R4U3X3</accession>
<name>R4U3X3_9MOLU</name>
<comment type="subcellular location">
    <subcellularLocation>
        <location evidence="8">Cytoplasm</location>
    </subcellularLocation>
</comment>
<keyword evidence="2 8" id="KW-0808">Transferase</keyword>
<dbReference type="SUPFAM" id="SSF56214">
    <property type="entry name" value="4'-phosphopantetheinyl transferase"/>
    <property type="match status" value="1"/>
</dbReference>
<evidence type="ECO:0000256" key="1">
    <source>
        <dbReference type="ARBA" id="ARBA00022516"/>
    </source>
</evidence>
<evidence type="ECO:0000313" key="11">
    <source>
        <dbReference type="Proteomes" id="UP000013964"/>
    </source>
</evidence>
<comment type="function">
    <text evidence="8">Transfers the 4'-phosphopantetheine moiety from coenzyme A to a Ser of acyl-carrier-protein.</text>
</comment>
<dbReference type="eggNOG" id="COG0736">
    <property type="taxonomic scope" value="Bacteria"/>
</dbReference>
<keyword evidence="11" id="KW-1185">Reference proteome</keyword>
<dbReference type="AlphaFoldDB" id="R4U3X3"/>
<evidence type="ECO:0000256" key="5">
    <source>
        <dbReference type="ARBA" id="ARBA00022842"/>
    </source>
</evidence>
<keyword evidence="3 8" id="KW-0479">Metal-binding</keyword>
<dbReference type="Gene3D" id="3.90.470.20">
    <property type="entry name" value="4'-phosphopantetheinyl transferase domain"/>
    <property type="match status" value="1"/>
</dbReference>
<keyword evidence="5 8" id="KW-0460">Magnesium</keyword>
<dbReference type="PATRIC" id="fig|1276227.3.peg.648"/>
<gene>
    <name evidence="8 10" type="primary">acpS</name>
    <name evidence="10" type="ORF">SCHRY_v1c06420</name>
</gene>
<keyword evidence="7 8" id="KW-0275">Fatty acid biosynthesis</keyword>
<dbReference type="NCBIfam" id="TIGR00556">
    <property type="entry name" value="pantethn_trn"/>
    <property type="match status" value="1"/>
</dbReference>
<evidence type="ECO:0000259" key="9">
    <source>
        <dbReference type="Pfam" id="PF01648"/>
    </source>
</evidence>
<dbReference type="GO" id="GO:0008897">
    <property type="term" value="F:holo-[acyl-carrier-protein] synthase activity"/>
    <property type="evidence" value="ECO:0007669"/>
    <property type="project" value="UniProtKB-UniRule"/>
</dbReference>
<keyword evidence="6 8" id="KW-0443">Lipid metabolism</keyword>
<dbReference type="InterPro" id="IPR002582">
    <property type="entry name" value="ACPS"/>
</dbReference>
<dbReference type="Proteomes" id="UP000013964">
    <property type="component" value="Chromosome"/>
</dbReference>
<evidence type="ECO:0000313" key="10">
    <source>
        <dbReference type="EMBL" id="AGM25218.1"/>
    </source>
</evidence>
<proteinExistence type="inferred from homology"/>
<dbReference type="STRING" id="1276227.SCHRY_v1c06420"/>
<feature type="domain" description="4'-phosphopantetheinyl transferase" evidence="9">
    <location>
        <begin position="5"/>
        <end position="109"/>
    </location>
</feature>
<dbReference type="InterPro" id="IPR037143">
    <property type="entry name" value="4-PPantetheinyl_Trfase_dom_sf"/>
</dbReference>
<dbReference type="GO" id="GO:0000287">
    <property type="term" value="F:magnesium ion binding"/>
    <property type="evidence" value="ECO:0007669"/>
    <property type="project" value="UniProtKB-UniRule"/>
</dbReference>
<dbReference type="KEGG" id="scr:SCHRY_v1c06420"/>
<feature type="binding site" evidence="8">
    <location>
        <position position="8"/>
    </location>
    <ligand>
        <name>Mg(2+)</name>
        <dbReference type="ChEBI" id="CHEBI:18420"/>
    </ligand>
</feature>
<comment type="catalytic activity">
    <reaction evidence="8">
        <text>apo-[ACP] + CoA = holo-[ACP] + adenosine 3',5'-bisphosphate + H(+)</text>
        <dbReference type="Rhea" id="RHEA:12068"/>
        <dbReference type="Rhea" id="RHEA-COMP:9685"/>
        <dbReference type="Rhea" id="RHEA-COMP:9690"/>
        <dbReference type="ChEBI" id="CHEBI:15378"/>
        <dbReference type="ChEBI" id="CHEBI:29999"/>
        <dbReference type="ChEBI" id="CHEBI:57287"/>
        <dbReference type="ChEBI" id="CHEBI:58343"/>
        <dbReference type="ChEBI" id="CHEBI:64479"/>
        <dbReference type="EC" id="2.7.8.7"/>
    </reaction>
</comment>